<evidence type="ECO:0000313" key="2">
    <source>
        <dbReference type="EMBL" id="CAD8329499.1"/>
    </source>
</evidence>
<evidence type="ECO:0008006" key="3">
    <source>
        <dbReference type="Google" id="ProtNLM"/>
    </source>
</evidence>
<reference evidence="2" key="1">
    <citation type="submission" date="2021-01" db="EMBL/GenBank/DDBJ databases">
        <authorList>
            <person name="Corre E."/>
            <person name="Pelletier E."/>
            <person name="Niang G."/>
            <person name="Scheremetjew M."/>
            <person name="Finn R."/>
            <person name="Kale V."/>
            <person name="Holt S."/>
            <person name="Cochrane G."/>
            <person name="Meng A."/>
            <person name="Brown T."/>
            <person name="Cohen L."/>
        </authorList>
    </citation>
    <scope>NUCLEOTIDE SEQUENCE</scope>
    <source>
        <strain evidence="2">CCMP3328</strain>
    </source>
</reference>
<keyword evidence="1" id="KW-0812">Transmembrane</keyword>
<dbReference type="AlphaFoldDB" id="A0A7R9WML8"/>
<feature type="transmembrane region" description="Helical" evidence="1">
    <location>
        <begin position="29"/>
        <end position="51"/>
    </location>
</feature>
<feature type="transmembrane region" description="Helical" evidence="1">
    <location>
        <begin position="120"/>
        <end position="145"/>
    </location>
</feature>
<proteinExistence type="predicted"/>
<evidence type="ECO:0000256" key="1">
    <source>
        <dbReference type="SAM" id="Phobius"/>
    </source>
</evidence>
<gene>
    <name evidence="2" type="ORF">CAUS1442_LOCUS1597</name>
</gene>
<feature type="transmembrane region" description="Helical" evidence="1">
    <location>
        <begin position="72"/>
        <end position="93"/>
    </location>
</feature>
<dbReference type="EMBL" id="HBEF01002585">
    <property type="protein sequence ID" value="CAD8329499.1"/>
    <property type="molecule type" value="Transcribed_RNA"/>
</dbReference>
<keyword evidence="1" id="KW-1133">Transmembrane helix</keyword>
<accession>A0A7R9WML8</accession>
<name>A0A7R9WML8_9STRA</name>
<organism evidence="2">
    <name type="scientific">Craspedostauros australis</name>
    <dbReference type="NCBI Taxonomy" id="1486917"/>
    <lineage>
        <taxon>Eukaryota</taxon>
        <taxon>Sar</taxon>
        <taxon>Stramenopiles</taxon>
        <taxon>Ochrophyta</taxon>
        <taxon>Bacillariophyta</taxon>
        <taxon>Bacillariophyceae</taxon>
        <taxon>Bacillariophycidae</taxon>
        <taxon>Naviculales</taxon>
        <taxon>Naviculaceae</taxon>
        <taxon>Craspedostauros</taxon>
    </lineage>
</organism>
<sequence>MSFHALEDAWSSHDGHAMRERQATPFYDAWWFEPFVATMSFAVWVHIYWYLERRQGRSRSPKLFCSQNFDFSLGDLNMSFMAYWIGISMLQYWRQQSQTTNASAMHASRSLLTPTDAQSVVLLVLEVAAGIFAYDALFFVIHLLMHQNRTIANIMDHRRHHSLQTTHGRSLEARDVLRHSLLDGSLQVLCNIGIQQYNPWGTRKTKLARMLHNCIVTWMLTESHTSTPDFYVWRRWCVGVREHRLHHFGMKPHRMQQFFGYLDDWWFGDRHGDDNGCDGKQAPPADSSKQKRI</sequence>
<keyword evidence="1" id="KW-0472">Membrane</keyword>
<protein>
    <recommendedName>
        <fullName evidence="3">Fatty acid hydroxylase domain-containing protein</fullName>
    </recommendedName>
</protein>